<dbReference type="STRING" id="31234.E3M1B8"/>
<dbReference type="PANTHER" id="PTHR46952:SF5">
    <property type="entry name" value="7TM GPCR SERPENTINE RECEPTOR CLASS X (SRX) DOMAIN-CONTAINING PROTEIN"/>
    <property type="match status" value="1"/>
</dbReference>
<keyword evidence="1" id="KW-1133">Transmembrane helix</keyword>
<accession>E3M1B8</accession>
<keyword evidence="1" id="KW-0812">Transmembrane</keyword>
<feature type="transmembrane region" description="Helical" evidence="1">
    <location>
        <begin position="41"/>
        <end position="62"/>
    </location>
</feature>
<keyword evidence="1" id="KW-0472">Membrane</keyword>
<evidence type="ECO:0000313" key="3">
    <source>
        <dbReference type="EMBL" id="EFO88857.1"/>
    </source>
</evidence>
<sequence>MEFNEIVTRVLGSHMILTASIGLCINVLMFHHFWKLEKTSFYMLCISKTVSNCMTLLIYLLYVGPVNAFYNPIGTLELNAYLNQALGYGLILQGPITQCLITINRLLVVWIFELYVPQYSGTITIFAISLSWVFTIWVSTLFGLPDNCRVPFAFPHVGYTQTDCNNQVTWYMLYGILGLAASTNFMNILIAAKLFCRSRSQKRLSSEAHRSRRKLSIRFYFQSCSQDWISVLDFANNIASFTYCLSQVCVTSITMGFDVFVYGADGFVMYMFNRKISTKKIEIKSSKSSAFMKQNMTIITPISS</sequence>
<evidence type="ECO:0000259" key="2">
    <source>
        <dbReference type="Pfam" id="PF10328"/>
    </source>
</evidence>
<keyword evidence="4" id="KW-1185">Reference proteome</keyword>
<proteinExistence type="predicted"/>
<dbReference type="OrthoDB" id="5851226at2759"/>
<dbReference type="InParanoid" id="E3M1B8"/>
<feature type="transmembrane region" description="Helical" evidence="1">
    <location>
        <begin position="6"/>
        <end position="29"/>
    </location>
</feature>
<dbReference type="CTD" id="9803864"/>
<dbReference type="AlphaFoldDB" id="E3M1B8"/>
<organism evidence="4">
    <name type="scientific">Caenorhabditis remanei</name>
    <name type="common">Caenorhabditis vulgaris</name>
    <dbReference type="NCBI Taxonomy" id="31234"/>
    <lineage>
        <taxon>Eukaryota</taxon>
        <taxon>Metazoa</taxon>
        <taxon>Ecdysozoa</taxon>
        <taxon>Nematoda</taxon>
        <taxon>Chromadorea</taxon>
        <taxon>Rhabditida</taxon>
        <taxon>Rhabditina</taxon>
        <taxon>Rhabditomorpha</taxon>
        <taxon>Rhabditoidea</taxon>
        <taxon>Rhabditidae</taxon>
        <taxon>Peloderinae</taxon>
        <taxon>Caenorhabditis</taxon>
    </lineage>
</organism>
<dbReference type="PANTHER" id="PTHR46952">
    <property type="entry name" value="SERPENTINE RECEPTOR, CLASS X-RELATED"/>
    <property type="match status" value="1"/>
</dbReference>
<dbReference type="EMBL" id="DS268421">
    <property type="protein sequence ID" value="EFO88857.1"/>
    <property type="molecule type" value="Genomic_DNA"/>
</dbReference>
<feature type="transmembrane region" description="Helical" evidence="1">
    <location>
        <begin position="95"/>
        <end position="116"/>
    </location>
</feature>
<dbReference type="SUPFAM" id="SSF81321">
    <property type="entry name" value="Family A G protein-coupled receptor-like"/>
    <property type="match status" value="1"/>
</dbReference>
<protein>
    <recommendedName>
        <fullName evidence="2">7TM GPCR serpentine receptor class x (Srx) domain-containing protein</fullName>
    </recommendedName>
</protein>
<evidence type="ECO:0000313" key="4">
    <source>
        <dbReference type="Proteomes" id="UP000008281"/>
    </source>
</evidence>
<dbReference type="eggNOG" id="ENOG502TH1H">
    <property type="taxonomic scope" value="Eukaryota"/>
</dbReference>
<gene>
    <name evidence="3" type="ORF">CRE_06318</name>
</gene>
<evidence type="ECO:0000256" key="1">
    <source>
        <dbReference type="SAM" id="Phobius"/>
    </source>
</evidence>
<dbReference type="HOGENOM" id="CLU_070417_1_0_1"/>
<dbReference type="Pfam" id="PF10328">
    <property type="entry name" value="7TM_GPCR_Srx"/>
    <property type="match status" value="1"/>
</dbReference>
<dbReference type="RefSeq" id="XP_003110068.2">
    <property type="nucleotide sequence ID" value="XM_003110020.2"/>
</dbReference>
<feature type="transmembrane region" description="Helical" evidence="1">
    <location>
        <begin position="123"/>
        <end position="144"/>
    </location>
</feature>
<dbReference type="GeneID" id="9803864"/>
<reference evidence="3" key="1">
    <citation type="submission" date="2007-07" db="EMBL/GenBank/DDBJ databases">
        <title>PCAP assembly of the Caenorhabditis remanei genome.</title>
        <authorList>
            <consortium name="The Caenorhabditis remanei Sequencing Consortium"/>
            <person name="Wilson R.K."/>
        </authorList>
    </citation>
    <scope>NUCLEOTIDE SEQUENCE [LARGE SCALE GENOMIC DNA]</scope>
    <source>
        <strain evidence="3">PB4641</strain>
    </source>
</reference>
<dbReference type="FunCoup" id="E3M1B8">
    <property type="interactions" value="12"/>
</dbReference>
<feature type="transmembrane region" description="Helical" evidence="1">
    <location>
        <begin position="171"/>
        <end position="196"/>
    </location>
</feature>
<feature type="domain" description="7TM GPCR serpentine receptor class x (Srx)" evidence="2">
    <location>
        <begin position="16"/>
        <end position="273"/>
    </location>
</feature>
<dbReference type="Proteomes" id="UP000008281">
    <property type="component" value="Unassembled WGS sequence"/>
</dbReference>
<name>E3M1B8_CAERE</name>
<dbReference type="OMA" id="SKCIANC"/>
<dbReference type="KEGG" id="crq:GCK72_007022"/>
<dbReference type="InterPro" id="IPR019430">
    <property type="entry name" value="7TM_GPCR_serpentine_rcpt_Srx"/>
</dbReference>